<dbReference type="InterPro" id="IPR036429">
    <property type="entry name" value="SpoA-like_sf"/>
</dbReference>
<gene>
    <name evidence="3" type="primary">rhcQ</name>
    <name evidence="3" type="ORF">GCM10011491_37200</name>
</gene>
<dbReference type="Gene3D" id="2.30.330.10">
    <property type="entry name" value="SpoA-like"/>
    <property type="match status" value="1"/>
</dbReference>
<sequence>MLRDTGVHFGAGCGGASIVTALARQPDIQLSLPERLARPWAPIACTLAERPVLLSAGDALSNKDAIAVPVRIGPQSCKLILSSALIAWLQQRLGLEGALTDEEPPQRALLLELASLDLLQVVEKHLGEDIRFGDGVEADSHFPLDLAVVVDGTPLALRLELTPALAEAWVDFIDHIQPPQPVGLSGLFAELVIEAGSQDLSIDELASLRPGDIVMLASQRPIALVDDKLVAPVRRQSDGFELGGAFAPKARRALAGSEQILRVVFEFARTTMTLAQLDELKPGQHLPLSCTEETGVDIVVDDRRIGRGELAMIGMGLGVRIVHLLPNALPVWNSQTS</sequence>
<dbReference type="RefSeq" id="WP_188825692.1">
    <property type="nucleotide sequence ID" value="NZ_BMHH01000019.1"/>
</dbReference>
<feature type="domain" description="Flagellar motor switch protein FliN-like C-terminal" evidence="2">
    <location>
        <begin position="262"/>
        <end position="324"/>
    </location>
</feature>
<dbReference type="GO" id="GO:0050918">
    <property type="term" value="P:positive chemotaxis"/>
    <property type="evidence" value="ECO:0007669"/>
    <property type="project" value="TreeGrafter"/>
</dbReference>
<comment type="similarity">
    <text evidence="1">Belongs to the FliN/MopA/SpaO family.</text>
</comment>
<evidence type="ECO:0000256" key="1">
    <source>
        <dbReference type="ARBA" id="ARBA00009226"/>
    </source>
</evidence>
<comment type="caution">
    <text evidence="3">The sequence shown here is derived from an EMBL/GenBank/DDBJ whole genome shotgun (WGS) entry which is preliminary data.</text>
</comment>
<organism evidence="3 4">
    <name type="scientific">Brucella endophytica</name>
    <dbReference type="NCBI Taxonomy" id="1963359"/>
    <lineage>
        <taxon>Bacteria</taxon>
        <taxon>Pseudomonadati</taxon>
        <taxon>Pseudomonadota</taxon>
        <taxon>Alphaproteobacteria</taxon>
        <taxon>Hyphomicrobiales</taxon>
        <taxon>Brucellaceae</taxon>
        <taxon>Brucella/Ochrobactrum group</taxon>
        <taxon>Brucella</taxon>
    </lineage>
</organism>
<dbReference type="AlphaFoldDB" id="A0A916WK53"/>
<protein>
    <submittedName>
        <fullName evidence="3">Type III secretion protein</fullName>
    </submittedName>
</protein>
<name>A0A916WK53_9HYPH</name>
<accession>A0A916WK53</accession>
<dbReference type="GO" id="GO:0071978">
    <property type="term" value="P:bacterial-type flagellum-dependent swarming motility"/>
    <property type="evidence" value="ECO:0007669"/>
    <property type="project" value="TreeGrafter"/>
</dbReference>
<dbReference type="Pfam" id="PF01052">
    <property type="entry name" value="FliMN_C"/>
    <property type="match status" value="1"/>
</dbReference>
<keyword evidence="4" id="KW-1185">Reference proteome</keyword>
<proteinExistence type="inferred from homology"/>
<reference evidence="3" key="2">
    <citation type="submission" date="2020-09" db="EMBL/GenBank/DDBJ databases">
        <authorList>
            <person name="Sun Q."/>
            <person name="Zhou Y."/>
        </authorList>
    </citation>
    <scope>NUCLEOTIDE SEQUENCE</scope>
    <source>
        <strain evidence="3">CGMCC 1.15082</strain>
    </source>
</reference>
<dbReference type="InterPro" id="IPR001543">
    <property type="entry name" value="FliN-like_C"/>
</dbReference>
<evidence type="ECO:0000259" key="2">
    <source>
        <dbReference type="Pfam" id="PF01052"/>
    </source>
</evidence>
<dbReference type="PANTHER" id="PTHR30034:SF5">
    <property type="entry name" value="SECRETION SYSTEM APPARATUS PROTEIN SSAQ"/>
    <property type="match status" value="1"/>
</dbReference>
<evidence type="ECO:0000313" key="4">
    <source>
        <dbReference type="Proteomes" id="UP000646478"/>
    </source>
</evidence>
<dbReference type="EMBL" id="BMHH01000019">
    <property type="protein sequence ID" value="GGB05676.1"/>
    <property type="molecule type" value="Genomic_DNA"/>
</dbReference>
<dbReference type="SUPFAM" id="SSF101801">
    <property type="entry name" value="Surface presentation of antigens (SPOA)"/>
    <property type="match status" value="1"/>
</dbReference>
<dbReference type="Proteomes" id="UP000646478">
    <property type="component" value="Unassembled WGS sequence"/>
</dbReference>
<reference evidence="3" key="1">
    <citation type="journal article" date="2014" name="Int. J. Syst. Evol. Microbiol.">
        <title>Complete genome sequence of Corynebacterium casei LMG S-19264T (=DSM 44701T), isolated from a smear-ripened cheese.</title>
        <authorList>
            <consortium name="US DOE Joint Genome Institute (JGI-PGF)"/>
            <person name="Walter F."/>
            <person name="Albersmeier A."/>
            <person name="Kalinowski J."/>
            <person name="Ruckert C."/>
        </authorList>
    </citation>
    <scope>NUCLEOTIDE SEQUENCE</scope>
    <source>
        <strain evidence="3">CGMCC 1.15082</strain>
    </source>
</reference>
<evidence type="ECO:0000313" key="3">
    <source>
        <dbReference type="EMBL" id="GGB05676.1"/>
    </source>
</evidence>
<dbReference type="PANTHER" id="PTHR30034">
    <property type="entry name" value="FLAGELLAR MOTOR SWITCH PROTEIN FLIM"/>
    <property type="match status" value="1"/>
</dbReference>